<evidence type="ECO:0008006" key="3">
    <source>
        <dbReference type="Google" id="ProtNLM"/>
    </source>
</evidence>
<dbReference type="AlphaFoldDB" id="A0A143BL51"/>
<dbReference type="Proteomes" id="UP000076404">
    <property type="component" value="Chromosome"/>
</dbReference>
<evidence type="ECO:0000313" key="1">
    <source>
        <dbReference type="EMBL" id="AMW05728.1"/>
    </source>
</evidence>
<dbReference type="Gene3D" id="1.25.10.10">
    <property type="entry name" value="Leucine-rich Repeat Variant"/>
    <property type="match status" value="1"/>
</dbReference>
<accession>A0A143BL51</accession>
<dbReference type="InterPro" id="IPR016024">
    <property type="entry name" value="ARM-type_fold"/>
</dbReference>
<dbReference type="EMBL" id="CP011454">
    <property type="protein sequence ID" value="AMW05728.1"/>
    <property type="molecule type" value="Genomic_DNA"/>
</dbReference>
<dbReference type="KEGG" id="gph:GEMMAAP_14845"/>
<dbReference type="Pfam" id="PF13646">
    <property type="entry name" value="HEAT_2"/>
    <property type="match status" value="1"/>
</dbReference>
<organism evidence="1 2">
    <name type="scientific">Gemmatimonas phototrophica</name>
    <dbReference type="NCBI Taxonomy" id="1379270"/>
    <lineage>
        <taxon>Bacteria</taxon>
        <taxon>Pseudomonadati</taxon>
        <taxon>Gemmatimonadota</taxon>
        <taxon>Gemmatimonadia</taxon>
        <taxon>Gemmatimonadales</taxon>
        <taxon>Gemmatimonadaceae</taxon>
        <taxon>Gemmatimonas</taxon>
    </lineage>
</organism>
<reference evidence="1 2" key="1">
    <citation type="journal article" date="2014" name="Proc. Natl. Acad. Sci. U.S.A.">
        <title>Functional type 2 photosynthetic reaction centers found in the rare bacterial phylum Gemmatimonadetes.</title>
        <authorList>
            <person name="Zeng Y."/>
            <person name="Feng F."/>
            <person name="Medova H."/>
            <person name="Dean J."/>
            <person name="Koblizek M."/>
        </authorList>
    </citation>
    <scope>NUCLEOTIDE SEQUENCE [LARGE SCALE GENOMIC DNA]</scope>
    <source>
        <strain evidence="1 2">AP64</strain>
    </source>
</reference>
<dbReference type="SUPFAM" id="SSF48371">
    <property type="entry name" value="ARM repeat"/>
    <property type="match status" value="1"/>
</dbReference>
<dbReference type="RefSeq" id="WP_026848556.1">
    <property type="nucleotide sequence ID" value="NZ_CP011454.1"/>
</dbReference>
<dbReference type="InterPro" id="IPR011989">
    <property type="entry name" value="ARM-like"/>
</dbReference>
<dbReference type="STRING" id="1379270.GEMMAAP_14845"/>
<proteinExistence type="predicted"/>
<protein>
    <recommendedName>
        <fullName evidence="3">HEAT repeat domain-containing protein</fullName>
    </recommendedName>
</protein>
<sequence>MIPTLQRSALTLVVSATLWGAQGLEAQGIEARVNAVRTGTVRFTYAAGEGVCGNGANWYRSRDGRSGTFNGMWSGAVANREVETTCDRGPVRVVVQREEGDTKAIRLYVGGKWRADTGVTDLGALSAREAGGWLLSVAEHGSDKVARSALQAATVGDSIDAGAAVLRIARDDSRSQEVRSNAVHWLGELVGERVAASLDSIAYEAGDRDVRRAAIMAIARRPKDEAVPALQKLAETLPDRELRRTAVTALAQTREPAAIAWLERRLGQRD</sequence>
<evidence type="ECO:0000313" key="2">
    <source>
        <dbReference type="Proteomes" id="UP000076404"/>
    </source>
</evidence>
<keyword evidence="2" id="KW-1185">Reference proteome</keyword>
<dbReference type="eggNOG" id="COG1413">
    <property type="taxonomic scope" value="Bacteria"/>
</dbReference>
<reference evidence="1 2" key="2">
    <citation type="journal article" date="2016" name="Environ. Microbiol. Rep.">
        <title>Metagenomic evidence for the presence of phototrophic Gemmatimonadetes bacteria in diverse environments.</title>
        <authorList>
            <person name="Zeng Y."/>
            <person name="Baumbach J."/>
            <person name="Barbosa E.G."/>
            <person name="Azevedo V."/>
            <person name="Zhang C."/>
            <person name="Koblizek M."/>
        </authorList>
    </citation>
    <scope>NUCLEOTIDE SEQUENCE [LARGE SCALE GENOMIC DNA]</scope>
    <source>
        <strain evidence="1 2">AP64</strain>
    </source>
</reference>
<gene>
    <name evidence="1" type="ORF">GEMMAAP_14845</name>
</gene>
<name>A0A143BL51_9BACT</name>